<dbReference type="PANTHER" id="PTHR10492:SF94">
    <property type="entry name" value="ATP-DEPENDENT DNA HELICASE"/>
    <property type="match status" value="1"/>
</dbReference>
<name>A0ABM1GZS0_SOLPN</name>
<sequence>MTNMSKQGGGAQLTRQAKLIIWDEAPMAKRHIIETVDRSFRDIMDKDVPFGGKIMVFGGDFRQVLPVVTKSTKAETVNASLVRSYLWSLMERIQLSTNMRARTNQTFSDFLLRIGNGEENTIKDNLIALPKQMTVQQSGDINPEESLVLEIFPELE</sequence>
<evidence type="ECO:0000313" key="4">
    <source>
        <dbReference type="RefSeq" id="XP_015078290.1"/>
    </source>
</evidence>
<dbReference type="RefSeq" id="XP_015078290.1">
    <property type="nucleotide sequence ID" value="XM_015222804.1"/>
</dbReference>
<dbReference type="SUPFAM" id="SSF52540">
    <property type="entry name" value="P-loop containing nucleoside triphosphate hydrolases"/>
    <property type="match status" value="1"/>
</dbReference>
<keyword evidence="1" id="KW-0547">Nucleotide-binding</keyword>
<keyword evidence="1" id="KW-0227">DNA damage</keyword>
<dbReference type="EC" id="5.6.2.3" evidence="1"/>
<dbReference type="GeneID" id="107022095"/>
<reference evidence="3" key="1">
    <citation type="journal article" date="2014" name="Nat. Genet.">
        <title>The genome of the stress-tolerant wild tomato species Solanum pennellii.</title>
        <authorList>
            <person name="Bolger A."/>
            <person name="Scossa F."/>
            <person name="Bolger M.E."/>
            <person name="Lanz C."/>
            <person name="Maumus F."/>
            <person name="Tohge T."/>
            <person name="Quesneville H."/>
            <person name="Alseekh S."/>
            <person name="Sorensen I."/>
            <person name="Lichtenstein G."/>
            <person name="Fich E.A."/>
            <person name="Conte M."/>
            <person name="Keller H."/>
            <person name="Schneeberger K."/>
            <person name="Schwacke R."/>
            <person name="Ofner I."/>
            <person name="Vrebalov J."/>
            <person name="Xu Y."/>
            <person name="Osorio S."/>
            <person name="Aflitos S.A."/>
            <person name="Schijlen E."/>
            <person name="Jimenez-Gomez J.M."/>
            <person name="Ryngajllo M."/>
            <person name="Kimura S."/>
            <person name="Kumar R."/>
            <person name="Koenig D."/>
            <person name="Headland L.R."/>
            <person name="Maloof J.N."/>
            <person name="Sinha N."/>
            <person name="van Ham R.C."/>
            <person name="Lankhorst R.K."/>
            <person name="Mao L."/>
            <person name="Vogel A."/>
            <person name="Arsova B."/>
            <person name="Panstruga R."/>
            <person name="Fei Z."/>
            <person name="Rose J.K."/>
            <person name="Zamir D."/>
            <person name="Carrari F."/>
            <person name="Giovannoni J.J."/>
            <person name="Weigel D."/>
            <person name="Usadel B."/>
            <person name="Fernie A.R."/>
        </authorList>
    </citation>
    <scope>NUCLEOTIDE SEQUENCE [LARGE SCALE GENOMIC DNA]</scope>
    <source>
        <strain evidence="3">cv. LA0716</strain>
    </source>
</reference>
<evidence type="ECO:0000259" key="2">
    <source>
        <dbReference type="Pfam" id="PF05970"/>
    </source>
</evidence>
<dbReference type="PANTHER" id="PTHR10492">
    <property type="match status" value="1"/>
</dbReference>
<keyword evidence="1" id="KW-0347">Helicase</keyword>
<evidence type="ECO:0000313" key="3">
    <source>
        <dbReference type="Proteomes" id="UP000694930"/>
    </source>
</evidence>
<protein>
    <recommendedName>
        <fullName evidence="1">ATP-dependent DNA helicase</fullName>
        <ecNumber evidence="1">5.6.2.3</ecNumber>
    </recommendedName>
</protein>
<gene>
    <name evidence="4" type="primary">LOC107022095</name>
</gene>
<dbReference type="Gene3D" id="3.40.50.300">
    <property type="entry name" value="P-loop containing nucleotide triphosphate hydrolases"/>
    <property type="match status" value="1"/>
</dbReference>
<dbReference type="InterPro" id="IPR027417">
    <property type="entry name" value="P-loop_NTPase"/>
</dbReference>
<feature type="domain" description="DNA helicase Pif1-like DEAD-box helicase" evidence="2">
    <location>
        <begin position="3"/>
        <end position="123"/>
    </location>
</feature>
<keyword evidence="1" id="KW-0067">ATP-binding</keyword>
<keyword evidence="1" id="KW-0234">DNA repair</keyword>
<keyword evidence="1" id="KW-0233">DNA recombination</keyword>
<dbReference type="InterPro" id="IPR010285">
    <property type="entry name" value="DNA_helicase_pif1-like_DEAD"/>
</dbReference>
<proteinExistence type="inferred from homology"/>
<reference evidence="4" key="2">
    <citation type="submission" date="2025-08" db="UniProtKB">
        <authorList>
            <consortium name="RefSeq"/>
        </authorList>
    </citation>
    <scope>IDENTIFICATION</scope>
</reference>
<accession>A0ABM1GZS0</accession>
<keyword evidence="3" id="KW-1185">Reference proteome</keyword>
<evidence type="ECO:0000256" key="1">
    <source>
        <dbReference type="RuleBase" id="RU363044"/>
    </source>
</evidence>
<keyword evidence="1" id="KW-0378">Hydrolase</keyword>
<comment type="cofactor">
    <cofactor evidence="1">
        <name>Mg(2+)</name>
        <dbReference type="ChEBI" id="CHEBI:18420"/>
    </cofactor>
</comment>
<comment type="catalytic activity">
    <reaction evidence="1">
        <text>ATP + H2O = ADP + phosphate + H(+)</text>
        <dbReference type="Rhea" id="RHEA:13065"/>
        <dbReference type="ChEBI" id="CHEBI:15377"/>
        <dbReference type="ChEBI" id="CHEBI:15378"/>
        <dbReference type="ChEBI" id="CHEBI:30616"/>
        <dbReference type="ChEBI" id="CHEBI:43474"/>
        <dbReference type="ChEBI" id="CHEBI:456216"/>
        <dbReference type="EC" id="5.6.2.3"/>
    </reaction>
</comment>
<organism evidence="3 4">
    <name type="scientific">Solanum pennellii</name>
    <name type="common">Tomato</name>
    <name type="synonym">Lycopersicon pennellii</name>
    <dbReference type="NCBI Taxonomy" id="28526"/>
    <lineage>
        <taxon>Eukaryota</taxon>
        <taxon>Viridiplantae</taxon>
        <taxon>Streptophyta</taxon>
        <taxon>Embryophyta</taxon>
        <taxon>Tracheophyta</taxon>
        <taxon>Spermatophyta</taxon>
        <taxon>Magnoliopsida</taxon>
        <taxon>eudicotyledons</taxon>
        <taxon>Gunneridae</taxon>
        <taxon>Pentapetalae</taxon>
        <taxon>asterids</taxon>
        <taxon>lamiids</taxon>
        <taxon>Solanales</taxon>
        <taxon>Solanaceae</taxon>
        <taxon>Solanoideae</taxon>
        <taxon>Solaneae</taxon>
        <taxon>Solanum</taxon>
        <taxon>Solanum subgen. Lycopersicon</taxon>
    </lineage>
</organism>
<dbReference type="Pfam" id="PF05970">
    <property type="entry name" value="PIF1"/>
    <property type="match status" value="1"/>
</dbReference>
<comment type="similarity">
    <text evidence="1">Belongs to the helicase family.</text>
</comment>
<dbReference type="Proteomes" id="UP000694930">
    <property type="component" value="Chromosome 6"/>
</dbReference>